<protein>
    <submittedName>
        <fullName evidence="2">Internalin</fullName>
    </submittedName>
</protein>
<proteinExistence type="predicted"/>
<name>A0ABT3AAJ3_9ALTE</name>
<evidence type="ECO:0000256" key="1">
    <source>
        <dbReference type="SAM" id="SignalP"/>
    </source>
</evidence>
<evidence type="ECO:0000313" key="2">
    <source>
        <dbReference type="EMBL" id="MCV2885690.1"/>
    </source>
</evidence>
<dbReference type="EMBL" id="JAOWKX010000007">
    <property type="protein sequence ID" value="MCV2885690.1"/>
    <property type="molecule type" value="Genomic_DNA"/>
</dbReference>
<feature type="signal peptide" evidence="1">
    <location>
        <begin position="1"/>
        <end position="20"/>
    </location>
</feature>
<evidence type="ECO:0000313" key="3">
    <source>
        <dbReference type="Proteomes" id="UP001652504"/>
    </source>
</evidence>
<dbReference type="RefSeq" id="WP_263712978.1">
    <property type="nucleotide sequence ID" value="NZ_JAOWKX010000007.1"/>
</dbReference>
<keyword evidence="1" id="KW-0732">Signal</keyword>
<gene>
    <name evidence="2" type="ORF">OE749_13410</name>
</gene>
<dbReference type="Proteomes" id="UP001652504">
    <property type="component" value="Unassembled WGS sequence"/>
</dbReference>
<organism evidence="2 3">
    <name type="scientific">Fluctibacter corallii</name>
    <dbReference type="NCBI Taxonomy" id="2984329"/>
    <lineage>
        <taxon>Bacteria</taxon>
        <taxon>Pseudomonadati</taxon>
        <taxon>Pseudomonadota</taxon>
        <taxon>Gammaproteobacteria</taxon>
        <taxon>Alteromonadales</taxon>
        <taxon>Alteromonadaceae</taxon>
        <taxon>Fluctibacter</taxon>
    </lineage>
</organism>
<sequence length="409" mass="45374">MQIRPIMLAMALCYTGMANAASDDVQQLNSELPGDGNDTITLGTAYHSEKQGLYSLQSVNGKETQEYGNTELDFTVGVDMSYEQLANMLDGNLGAQLDVPAIKVGVGASYAKENAADNYTGTYTLYLSVKPKKKMLIPSTDSGYQPTQAAMNLVNDAPGDKFENIGNEFVSAIEYGSQVMINLKFQYKNKEDKVKWGGQLDVDWVGKVSVSGALEKVDEETKRNIKVTVSAIQMGGDPNRLLSVIPEQLVNCTMEDPTPCFDIFANTINYIKTDYINQFTSLDKYNVAKLYTSTYTHSGPGLNALLPDAPYPSRSVLTKLATKNLSEAWVQAIMDNRRADNLLNYYANELDANHKNKLESIRDDSLFNSFLLADAVSYCKRNPIGSYCRNRELASNNSIITYDRQWLEL</sequence>
<reference evidence="2 3" key="1">
    <citation type="submission" date="2022-10" db="EMBL/GenBank/DDBJ databases">
        <title>Aestuariibacter sp. AA17 isolated from Montipora capitata coral fragment.</title>
        <authorList>
            <person name="Emsley S.A."/>
            <person name="Pfannmuller K.M."/>
            <person name="Loughran R.M."/>
            <person name="Shlafstein M."/>
            <person name="Papke E."/>
            <person name="Saw J.H."/>
            <person name="Ushijima B."/>
            <person name="Videau P."/>
        </authorList>
    </citation>
    <scope>NUCLEOTIDE SEQUENCE [LARGE SCALE GENOMIC DNA]</scope>
    <source>
        <strain evidence="2 3">AA17</strain>
    </source>
</reference>
<comment type="caution">
    <text evidence="2">The sequence shown here is derived from an EMBL/GenBank/DDBJ whole genome shotgun (WGS) entry which is preliminary data.</text>
</comment>
<feature type="chain" id="PRO_5047529971" evidence="1">
    <location>
        <begin position="21"/>
        <end position="409"/>
    </location>
</feature>
<accession>A0ABT3AAJ3</accession>
<keyword evidence="3" id="KW-1185">Reference proteome</keyword>